<comment type="caution">
    <text evidence="2">The sequence shown here is derived from an EMBL/GenBank/DDBJ whole genome shotgun (WGS) entry which is preliminary data.</text>
</comment>
<evidence type="ECO:0000313" key="2">
    <source>
        <dbReference type="EMBL" id="KAJ7302584.1"/>
    </source>
</evidence>
<proteinExistence type="predicted"/>
<accession>A0AAD6Z152</accession>
<gene>
    <name evidence="2" type="ORF">DFH08DRAFT_826466</name>
</gene>
<dbReference type="Proteomes" id="UP001218218">
    <property type="component" value="Unassembled WGS sequence"/>
</dbReference>
<feature type="region of interest" description="Disordered" evidence="1">
    <location>
        <begin position="152"/>
        <end position="212"/>
    </location>
</feature>
<organism evidence="2 3">
    <name type="scientific">Mycena albidolilacea</name>
    <dbReference type="NCBI Taxonomy" id="1033008"/>
    <lineage>
        <taxon>Eukaryota</taxon>
        <taxon>Fungi</taxon>
        <taxon>Dikarya</taxon>
        <taxon>Basidiomycota</taxon>
        <taxon>Agaricomycotina</taxon>
        <taxon>Agaricomycetes</taxon>
        <taxon>Agaricomycetidae</taxon>
        <taxon>Agaricales</taxon>
        <taxon>Marasmiineae</taxon>
        <taxon>Mycenaceae</taxon>
        <taxon>Mycena</taxon>
    </lineage>
</organism>
<sequence length="378" mass="40480">MGPEGWQCGAHPYYPARPDQVPISTISDHTAITQLRLEHGAFKYRRPLRLGPRGACAALPNCPQACNGFVSENPDGSPKYSVPMSSQPKIDHSPEADLSMDVVFPSSRSETPLASFAPPSAALSATSTMASPPLVQHRPVVAFSNISRPSTISVQNHRQSAASSSSVAAGVQQSRRASIQRSFHPTQPGSSTAPTALTSPKKRTSGPPRSFSTPVAPLGSLADFSPVPVVTSVKLTVGILPKVLYTSDYNDTVDLSPRYFWKTSGDLEKVQNALDRANLVFTVDVDITGPIFDAVDTAFQNHCQMKNLDFATSPDPPAAIKTPNTLSWGLLGPRGRFGNAKIYSKYLSTREICEISATFAQISQGVLRSLACSILSEL</sequence>
<evidence type="ECO:0000313" key="3">
    <source>
        <dbReference type="Proteomes" id="UP001218218"/>
    </source>
</evidence>
<dbReference type="EMBL" id="JARIHO010000114">
    <property type="protein sequence ID" value="KAJ7302584.1"/>
    <property type="molecule type" value="Genomic_DNA"/>
</dbReference>
<feature type="compositionally biased region" description="Low complexity" evidence="1">
    <location>
        <begin position="159"/>
        <end position="174"/>
    </location>
</feature>
<name>A0AAD6Z152_9AGAR</name>
<keyword evidence="3" id="KW-1185">Reference proteome</keyword>
<feature type="compositionally biased region" description="Polar residues" evidence="1">
    <location>
        <begin position="175"/>
        <end position="198"/>
    </location>
</feature>
<reference evidence="2" key="1">
    <citation type="submission" date="2023-03" db="EMBL/GenBank/DDBJ databases">
        <title>Massive genome expansion in bonnet fungi (Mycena s.s.) driven by repeated elements and novel gene families across ecological guilds.</title>
        <authorList>
            <consortium name="Lawrence Berkeley National Laboratory"/>
            <person name="Harder C.B."/>
            <person name="Miyauchi S."/>
            <person name="Viragh M."/>
            <person name="Kuo A."/>
            <person name="Thoen E."/>
            <person name="Andreopoulos B."/>
            <person name="Lu D."/>
            <person name="Skrede I."/>
            <person name="Drula E."/>
            <person name="Henrissat B."/>
            <person name="Morin E."/>
            <person name="Kohler A."/>
            <person name="Barry K."/>
            <person name="LaButti K."/>
            <person name="Morin E."/>
            <person name="Salamov A."/>
            <person name="Lipzen A."/>
            <person name="Mereny Z."/>
            <person name="Hegedus B."/>
            <person name="Baldrian P."/>
            <person name="Stursova M."/>
            <person name="Weitz H."/>
            <person name="Taylor A."/>
            <person name="Grigoriev I.V."/>
            <person name="Nagy L.G."/>
            <person name="Martin F."/>
            <person name="Kauserud H."/>
        </authorList>
    </citation>
    <scope>NUCLEOTIDE SEQUENCE</scope>
    <source>
        <strain evidence="2">CBHHK002</strain>
    </source>
</reference>
<dbReference type="AlphaFoldDB" id="A0AAD6Z152"/>
<protein>
    <submittedName>
        <fullName evidence="2">Uncharacterized protein</fullName>
    </submittedName>
</protein>
<evidence type="ECO:0000256" key="1">
    <source>
        <dbReference type="SAM" id="MobiDB-lite"/>
    </source>
</evidence>